<feature type="compositionally biased region" description="Basic and acidic residues" evidence="1">
    <location>
        <begin position="8"/>
        <end position="18"/>
    </location>
</feature>
<dbReference type="Proteomes" id="UP000236723">
    <property type="component" value="Unassembled WGS sequence"/>
</dbReference>
<dbReference type="AlphaFoldDB" id="A0A1H5ZEY0"/>
<keyword evidence="2" id="KW-0472">Membrane</keyword>
<keyword evidence="2" id="KW-1133">Transmembrane helix</keyword>
<dbReference type="InterPro" id="IPR021385">
    <property type="entry name" value="DUF3017"/>
</dbReference>
<accession>A0A1H5ZEY0</accession>
<evidence type="ECO:0000313" key="3">
    <source>
        <dbReference type="EMBL" id="SEG35053.1"/>
    </source>
</evidence>
<evidence type="ECO:0000256" key="2">
    <source>
        <dbReference type="SAM" id="Phobius"/>
    </source>
</evidence>
<feature type="transmembrane region" description="Helical" evidence="2">
    <location>
        <begin position="103"/>
        <end position="123"/>
    </location>
</feature>
<keyword evidence="2" id="KW-0812">Transmembrane</keyword>
<protein>
    <recommendedName>
        <fullName evidence="5">DUF3017 domain-containing protein</fullName>
    </recommendedName>
</protein>
<organism evidence="3 4">
    <name type="scientific">Thermomonospora echinospora</name>
    <dbReference type="NCBI Taxonomy" id="1992"/>
    <lineage>
        <taxon>Bacteria</taxon>
        <taxon>Bacillati</taxon>
        <taxon>Actinomycetota</taxon>
        <taxon>Actinomycetes</taxon>
        <taxon>Streptosporangiales</taxon>
        <taxon>Thermomonosporaceae</taxon>
        <taxon>Thermomonospora</taxon>
    </lineage>
</organism>
<feature type="transmembrane region" description="Helical" evidence="2">
    <location>
        <begin position="47"/>
        <end position="66"/>
    </location>
</feature>
<name>A0A1H5ZEY0_9ACTN</name>
<keyword evidence="4" id="KW-1185">Reference proteome</keyword>
<gene>
    <name evidence="3" type="ORF">SAMN04489712_104529</name>
</gene>
<proteinExistence type="predicted"/>
<reference evidence="4" key="1">
    <citation type="submission" date="2016-10" db="EMBL/GenBank/DDBJ databases">
        <authorList>
            <person name="Varghese N."/>
            <person name="Submissions S."/>
        </authorList>
    </citation>
    <scope>NUCLEOTIDE SEQUENCE [LARGE SCALE GENOMIC DNA]</scope>
    <source>
        <strain evidence="4">DSM 43163</strain>
    </source>
</reference>
<evidence type="ECO:0008006" key="5">
    <source>
        <dbReference type="Google" id="ProtNLM"/>
    </source>
</evidence>
<evidence type="ECO:0000256" key="1">
    <source>
        <dbReference type="SAM" id="MobiDB-lite"/>
    </source>
</evidence>
<feature type="transmembrane region" description="Helical" evidence="2">
    <location>
        <begin position="72"/>
        <end position="91"/>
    </location>
</feature>
<feature type="region of interest" description="Disordered" evidence="1">
    <location>
        <begin position="1"/>
        <end position="39"/>
    </location>
</feature>
<dbReference type="Pfam" id="PF11222">
    <property type="entry name" value="DUF3017"/>
    <property type="match status" value="1"/>
</dbReference>
<sequence length="126" mass="13061">MVAGGQMEHGERAGHLDGDGAQPALRRRRRTGPGSKAASSAHWLGQLPYVLALCGVIGSLPMYATAHFRKGSALLAAGVLFGALARLVLPESQVGMLAVRKKWLDVLTAVALAVAVAVVAWVVPGD</sequence>
<evidence type="ECO:0000313" key="4">
    <source>
        <dbReference type="Proteomes" id="UP000236723"/>
    </source>
</evidence>
<dbReference type="EMBL" id="FNVO01000004">
    <property type="protein sequence ID" value="SEG35053.1"/>
    <property type="molecule type" value="Genomic_DNA"/>
</dbReference>